<evidence type="ECO:0000313" key="2">
    <source>
        <dbReference type="Proteomes" id="UP000001121"/>
    </source>
</evidence>
<proteinExistence type="predicted"/>
<dbReference type="eggNOG" id="ENOG502ZAKW">
    <property type="taxonomic scope" value="Bacteria"/>
</dbReference>
<dbReference type="STRING" id="360104.CCC13826_1877"/>
<dbReference type="RefSeq" id="WP_012140667.1">
    <property type="nucleotide sequence ID" value="NC_009802.2"/>
</dbReference>
<sequence>MSFKNWGNKEASLEALYLLDSAFLEPGEEYLRLISKKEDENSLRYVVDNGQGDLLDVIFTREAVLVRGFDHENELNALSAGSDKSVVEQIYSGEAAKFRSYFLPDEIEQTTFFIWYDGIEHQNLVGSSDGGRWLLGYAFDDFAKFSEFVKGYYEIDFDDEMLKKLYEKGELEKEKLKEIR</sequence>
<name>A7ZGC4_CAMC1</name>
<protein>
    <submittedName>
        <fullName evidence="1">Uncharacterized protein</fullName>
    </submittedName>
</protein>
<dbReference type="Proteomes" id="UP000001121">
    <property type="component" value="Chromosome"/>
</dbReference>
<dbReference type="EMBL" id="CP000792">
    <property type="protein sequence ID" value="EAT99092.1"/>
    <property type="molecule type" value="Genomic_DNA"/>
</dbReference>
<dbReference type="OrthoDB" id="361945at2"/>
<organism evidence="1 2">
    <name type="scientific">Campylobacter concisus (strain 13826)</name>
    <dbReference type="NCBI Taxonomy" id="360104"/>
    <lineage>
        <taxon>Bacteria</taxon>
        <taxon>Pseudomonadati</taxon>
        <taxon>Campylobacterota</taxon>
        <taxon>Epsilonproteobacteria</taxon>
        <taxon>Campylobacterales</taxon>
        <taxon>Campylobacteraceae</taxon>
        <taxon>Campylobacter</taxon>
    </lineage>
</organism>
<dbReference type="AlphaFoldDB" id="A7ZGC4"/>
<dbReference type="HOGENOM" id="CLU_1474554_0_0_7"/>
<dbReference type="KEGG" id="cco:CCC13826_1877"/>
<accession>A7ZGC4</accession>
<gene>
    <name evidence="1" type="ORF">CCC13826_1877</name>
</gene>
<reference evidence="2" key="1">
    <citation type="submission" date="2007-10" db="EMBL/GenBank/DDBJ databases">
        <title>Genome sequence of Campylobacter concisus 13826 isolated from human feces.</title>
        <authorList>
            <person name="Fouts D.E."/>
            <person name="Mongodin E.F."/>
            <person name="Puiu D."/>
            <person name="Sebastian Y."/>
            <person name="Miller W.G."/>
            <person name="Mandrell R.E."/>
            <person name="On S."/>
            <person name="Nelson K.E."/>
        </authorList>
    </citation>
    <scope>NUCLEOTIDE SEQUENCE [LARGE SCALE GENOMIC DNA]</scope>
    <source>
        <strain evidence="2">13826</strain>
    </source>
</reference>
<evidence type="ECO:0000313" key="1">
    <source>
        <dbReference type="EMBL" id="EAT99092.1"/>
    </source>
</evidence>